<evidence type="ECO:0000256" key="12">
    <source>
        <dbReference type="ARBA" id="ARBA00023128"/>
    </source>
</evidence>
<evidence type="ECO:0000256" key="2">
    <source>
        <dbReference type="ARBA" id="ARBA00004569"/>
    </source>
</evidence>
<evidence type="ECO:0000256" key="17">
    <source>
        <dbReference type="SAM" id="MobiDB-lite"/>
    </source>
</evidence>
<dbReference type="GO" id="GO:0008017">
    <property type="term" value="F:microtubule binding"/>
    <property type="evidence" value="ECO:0007669"/>
    <property type="project" value="TreeGrafter"/>
</dbReference>
<keyword evidence="5" id="KW-0479">Metal-binding</keyword>
<name>A0A8K0NR85_9TREE</name>
<dbReference type="InterPro" id="IPR030381">
    <property type="entry name" value="G_DYNAMIN_dom"/>
</dbReference>
<dbReference type="SUPFAM" id="SSF52540">
    <property type="entry name" value="P-loop containing nucleoside triphosphate hydrolases"/>
    <property type="match status" value="1"/>
</dbReference>
<keyword evidence="12" id="KW-0496">Mitochondrion</keyword>
<dbReference type="InterPro" id="IPR001401">
    <property type="entry name" value="Dynamin_GTPase"/>
</dbReference>
<dbReference type="EMBL" id="JABELV010000001">
    <property type="protein sequence ID" value="KAG7580076.1"/>
    <property type="molecule type" value="Genomic_DNA"/>
</dbReference>
<evidence type="ECO:0000256" key="10">
    <source>
        <dbReference type="ARBA" id="ARBA00022946"/>
    </source>
</evidence>
<evidence type="ECO:0000256" key="4">
    <source>
        <dbReference type="ARBA" id="ARBA00022692"/>
    </source>
</evidence>
<dbReference type="Pfam" id="PF00350">
    <property type="entry name" value="Dynamin_N"/>
    <property type="match status" value="1"/>
</dbReference>
<evidence type="ECO:0000256" key="13">
    <source>
        <dbReference type="ARBA" id="ARBA00023134"/>
    </source>
</evidence>
<dbReference type="GO" id="GO:0005743">
    <property type="term" value="C:mitochondrial inner membrane"/>
    <property type="evidence" value="ECO:0007669"/>
    <property type="project" value="UniProtKB-SubCell"/>
</dbReference>
<dbReference type="InterPro" id="IPR022812">
    <property type="entry name" value="Dynamin"/>
</dbReference>
<dbReference type="GO" id="GO:0005886">
    <property type="term" value="C:plasma membrane"/>
    <property type="evidence" value="ECO:0007669"/>
    <property type="project" value="TreeGrafter"/>
</dbReference>
<keyword evidence="15" id="KW-1015">Disulfide bond</keyword>
<dbReference type="SMART" id="SM00053">
    <property type="entry name" value="DYNc"/>
    <property type="match status" value="1"/>
</dbReference>
<comment type="catalytic activity">
    <reaction evidence="16">
        <text>GTP + H2O = GDP + phosphate + H(+)</text>
        <dbReference type="Rhea" id="RHEA:19669"/>
        <dbReference type="ChEBI" id="CHEBI:15377"/>
        <dbReference type="ChEBI" id="CHEBI:15378"/>
        <dbReference type="ChEBI" id="CHEBI:37565"/>
        <dbReference type="ChEBI" id="CHEBI:43474"/>
        <dbReference type="ChEBI" id="CHEBI:58189"/>
        <dbReference type="EC" id="3.6.5.5"/>
    </reaction>
</comment>
<evidence type="ECO:0000256" key="8">
    <source>
        <dbReference type="ARBA" id="ARBA00022801"/>
    </source>
</evidence>
<proteinExistence type="predicted"/>
<dbReference type="GO" id="GO:0005525">
    <property type="term" value="F:GTP binding"/>
    <property type="evidence" value="ECO:0007669"/>
    <property type="project" value="UniProtKB-KW"/>
</dbReference>
<comment type="subcellular location">
    <subcellularLocation>
        <location evidence="1">Mitochondrion inner membrane</location>
    </subcellularLocation>
    <subcellularLocation>
        <location evidence="2">Mitochondrion intermembrane space</location>
    </subcellularLocation>
</comment>
<feature type="region of interest" description="Disordered" evidence="17">
    <location>
        <begin position="770"/>
        <end position="791"/>
    </location>
</feature>
<evidence type="ECO:0000256" key="14">
    <source>
        <dbReference type="ARBA" id="ARBA00023136"/>
    </source>
</evidence>
<evidence type="ECO:0000256" key="9">
    <source>
        <dbReference type="ARBA" id="ARBA00022842"/>
    </source>
</evidence>
<dbReference type="InterPro" id="IPR056495">
    <property type="entry name" value="LIS_MGM1"/>
</dbReference>
<keyword evidence="13" id="KW-0342">GTP-binding</keyword>
<dbReference type="CDD" id="cd08771">
    <property type="entry name" value="DLP_1"/>
    <property type="match status" value="1"/>
</dbReference>
<dbReference type="AlphaFoldDB" id="A0A8K0NR85"/>
<dbReference type="PANTHER" id="PTHR11566:SF212">
    <property type="entry name" value="DYNAMIN"/>
    <property type="match status" value="1"/>
</dbReference>
<evidence type="ECO:0000256" key="16">
    <source>
        <dbReference type="ARBA" id="ARBA00048040"/>
    </source>
</evidence>
<protein>
    <recommendedName>
        <fullName evidence="3">dynamin GTPase</fullName>
        <ecNumber evidence="3">3.6.5.5</ecNumber>
    </recommendedName>
</protein>
<evidence type="ECO:0000256" key="5">
    <source>
        <dbReference type="ARBA" id="ARBA00022723"/>
    </source>
</evidence>
<feature type="domain" description="Dynamin-type G" evidence="19">
    <location>
        <begin position="227"/>
        <end position="523"/>
    </location>
</feature>
<dbReference type="PROSITE" id="PS51388">
    <property type="entry name" value="GED"/>
    <property type="match status" value="1"/>
</dbReference>
<dbReference type="GO" id="GO:0005758">
    <property type="term" value="C:mitochondrial intermembrane space"/>
    <property type="evidence" value="ECO:0007669"/>
    <property type="project" value="UniProtKB-SubCell"/>
</dbReference>
<evidence type="ECO:0000313" key="21">
    <source>
        <dbReference type="Proteomes" id="UP000812966"/>
    </source>
</evidence>
<evidence type="ECO:0000256" key="15">
    <source>
        <dbReference type="ARBA" id="ARBA00023157"/>
    </source>
</evidence>
<dbReference type="InterPro" id="IPR027417">
    <property type="entry name" value="P-loop_NTPase"/>
</dbReference>
<feature type="domain" description="GED" evidence="18">
    <location>
        <begin position="836"/>
        <end position="929"/>
    </location>
</feature>
<dbReference type="GO" id="GO:0031623">
    <property type="term" value="P:receptor internalization"/>
    <property type="evidence" value="ECO:0007669"/>
    <property type="project" value="TreeGrafter"/>
</dbReference>
<dbReference type="InterPro" id="IPR020850">
    <property type="entry name" value="GED_dom"/>
</dbReference>
<keyword evidence="14" id="KW-0472">Membrane</keyword>
<keyword evidence="6" id="KW-0547">Nucleotide-binding</keyword>
<evidence type="ECO:0000256" key="6">
    <source>
        <dbReference type="ARBA" id="ARBA00022741"/>
    </source>
</evidence>
<evidence type="ECO:0000256" key="1">
    <source>
        <dbReference type="ARBA" id="ARBA00004273"/>
    </source>
</evidence>
<dbReference type="Pfam" id="PF24550">
    <property type="entry name" value="LIS_MGM1"/>
    <property type="match status" value="1"/>
</dbReference>
<evidence type="ECO:0000256" key="7">
    <source>
        <dbReference type="ARBA" id="ARBA00022792"/>
    </source>
</evidence>
<keyword evidence="7" id="KW-0999">Mitochondrion inner membrane</keyword>
<dbReference type="PANTHER" id="PTHR11566">
    <property type="entry name" value="DYNAMIN"/>
    <property type="match status" value="1"/>
</dbReference>
<dbReference type="PRINTS" id="PR00195">
    <property type="entry name" value="DYNAMIN"/>
</dbReference>
<evidence type="ECO:0000313" key="20">
    <source>
        <dbReference type="EMBL" id="KAG7580076.1"/>
    </source>
</evidence>
<evidence type="ECO:0000259" key="19">
    <source>
        <dbReference type="PROSITE" id="PS51718"/>
    </source>
</evidence>
<dbReference type="InterPro" id="IPR045063">
    <property type="entry name" value="Dynamin_N"/>
</dbReference>
<dbReference type="GO" id="GO:0003924">
    <property type="term" value="F:GTPase activity"/>
    <property type="evidence" value="ECO:0007669"/>
    <property type="project" value="InterPro"/>
</dbReference>
<keyword evidence="9" id="KW-0460">Magnesium</keyword>
<dbReference type="FunFam" id="3.40.50.300:FF:000741">
    <property type="entry name" value="Putative mitochondrial dynamin GTPase"/>
    <property type="match status" value="1"/>
</dbReference>
<gene>
    <name evidence="20" type="ORF">FFLO_00047</name>
</gene>
<feature type="compositionally biased region" description="Polar residues" evidence="17">
    <location>
        <begin position="773"/>
        <end position="784"/>
    </location>
</feature>
<reference evidence="20" key="1">
    <citation type="submission" date="2020-04" db="EMBL/GenBank/DDBJ databases">
        <title>Analysis of mating type loci in Filobasidium floriforme.</title>
        <authorList>
            <person name="Nowrousian M."/>
        </authorList>
    </citation>
    <scope>NUCLEOTIDE SEQUENCE</scope>
    <source>
        <strain evidence="20">CBS 6242</strain>
    </source>
</reference>
<evidence type="ECO:0000259" key="18">
    <source>
        <dbReference type="PROSITE" id="PS51388"/>
    </source>
</evidence>
<evidence type="ECO:0000256" key="11">
    <source>
        <dbReference type="ARBA" id="ARBA00022989"/>
    </source>
</evidence>
<keyword evidence="10" id="KW-0809">Transit peptide</keyword>
<evidence type="ECO:0000256" key="3">
    <source>
        <dbReference type="ARBA" id="ARBA00011980"/>
    </source>
</evidence>
<dbReference type="PROSITE" id="PS51718">
    <property type="entry name" value="G_DYNAMIN_2"/>
    <property type="match status" value="1"/>
</dbReference>
<keyword evidence="8" id="KW-0378">Hydrolase</keyword>
<dbReference type="GO" id="GO:0046872">
    <property type="term" value="F:metal ion binding"/>
    <property type="evidence" value="ECO:0007669"/>
    <property type="project" value="UniProtKB-KW"/>
</dbReference>
<keyword evidence="21" id="KW-1185">Reference proteome</keyword>
<keyword evidence="4" id="KW-0812">Transmembrane</keyword>
<dbReference type="GO" id="GO:0061024">
    <property type="term" value="P:membrane organization"/>
    <property type="evidence" value="ECO:0007669"/>
    <property type="project" value="UniProtKB-ARBA"/>
</dbReference>
<organism evidence="20 21">
    <name type="scientific">Filobasidium floriforme</name>
    <dbReference type="NCBI Taxonomy" id="5210"/>
    <lineage>
        <taxon>Eukaryota</taxon>
        <taxon>Fungi</taxon>
        <taxon>Dikarya</taxon>
        <taxon>Basidiomycota</taxon>
        <taxon>Agaricomycotina</taxon>
        <taxon>Tremellomycetes</taxon>
        <taxon>Filobasidiales</taxon>
        <taxon>Filobasidiaceae</taxon>
        <taxon>Filobasidium</taxon>
    </lineage>
</organism>
<dbReference type="GO" id="GO:0005874">
    <property type="term" value="C:microtubule"/>
    <property type="evidence" value="ECO:0007669"/>
    <property type="project" value="TreeGrafter"/>
</dbReference>
<dbReference type="EC" id="3.6.5.5" evidence="3"/>
<sequence length="946" mass="104334">MASASRLRAVRNMHVRAISFGTIPRIVARAFRVPMYGAGVGAGALTYANYKLEGVRTATNDMLDSISSTVHDGYDQASSLLSGVSSTLSSAAGSIGGELGTLADGVKENTSGFVNGFNEWWGGVKFGSGSTPSQERSSTAPAASIPPPPATRPASNESSGNQNGKGPEDDGPLAGGAAALAALTSAYMNREENKDEAEPAQPQELLQLTRKLIEIRQVLMSIDQSDALKLPSIVVIGSQSSGKSSVLEAIVGHEFLPKGDNMVTRRPIELTLVHTPDDGSGGPREYGVFPGLGGQKVTSFPSIQRTLTELNVAVPSSIAVSSDPIHLRIHSPHVPDLTLVDLPGYIQISSMDQPEELKDKISSLCDRYIQEPNIILAVCSADVDLANSAALRASRRVDPMGLRTIGVVTKMDLVLPELGASILKGNRYPLHLGYVGVVSKAPKGPGSDKIRHGGEAPNITGAIMRREEDFFGGENARYFYPPESSRRGLGSGQSLQGKVMVGTDTLRRRLMDVLETSMSGSLNGITNAVQLEMEEANYQFKVQYNDRRITAESYVAETIDALKAKFKEYTTQFTKPHVRAKLRAMLDDKVMDILEQLYWVDKRTEELSKLADDRKLKPEELASYWRYKLDTASSLLTKSGVGRDSTQLVAEGLRSLIDSIAMGEPFTYHPGAAERIVEFSHALLRERLNLTADQVENCIKPYKYEVEIEDREWDSGRARAEQAFDLEVARCESKLAEIKKKVGGAWRMKGLLGYVSDLEQKETERARRRFAAVNNSETSDSTDQYEPLDEPHPDSYKYSAAQLADAGKIAALFSDRLAVLKLRQAALKSRRCKMGPEQKAFCPEAFLSVVAEKLAYTSTMFINIELLEQFFYQFPREIDSRILYNLDREEILRFARENPVIRKHLDLQDRKDKLEQVMRSLQSLVNLRQETEPRSSRNQGLFTKFF</sequence>
<dbReference type="Proteomes" id="UP000812966">
    <property type="component" value="Unassembled WGS sequence"/>
</dbReference>
<accession>A0A8K0NR85</accession>
<dbReference type="Gene3D" id="3.40.50.300">
    <property type="entry name" value="P-loop containing nucleotide triphosphate hydrolases"/>
    <property type="match status" value="1"/>
</dbReference>
<keyword evidence="11" id="KW-1133">Transmembrane helix</keyword>
<feature type="region of interest" description="Disordered" evidence="17">
    <location>
        <begin position="125"/>
        <end position="175"/>
    </location>
</feature>
<comment type="caution">
    <text evidence="20">The sequence shown here is derived from an EMBL/GenBank/DDBJ whole genome shotgun (WGS) entry which is preliminary data.</text>
</comment>